<reference evidence="3" key="1">
    <citation type="journal article" date="2007" name="J. Bacteriol.">
        <title>Comparative genome analysis of four magnetotactic bacteria reveals a complex set of group-specific genes implicated in magnetosome biomineralization and function.</title>
        <authorList>
            <person name="Richter M."/>
            <person name="Kube M."/>
            <person name="Bazylinski D.A."/>
            <person name="Lombardot T."/>
            <person name="Gloeckner F.O."/>
            <person name="Reinhardt R."/>
            <person name="Schueler D."/>
        </authorList>
    </citation>
    <scope>NUCLEOTIDE SEQUENCE</scope>
    <source>
        <strain evidence="3">MSR-1</strain>
    </source>
</reference>
<dbReference type="InterPro" id="IPR052909">
    <property type="entry name" value="Transposase_6_like"/>
</dbReference>
<dbReference type="Pfam" id="PF13340">
    <property type="entry name" value="DUF4096"/>
    <property type="match status" value="1"/>
</dbReference>
<evidence type="ECO:0000256" key="1">
    <source>
        <dbReference type="SAM" id="MobiDB-lite"/>
    </source>
</evidence>
<sequence length="279" mass="31056">MHKVIDGPPAIGTAFSALDVRFQLPSSIPLVFAILHRQRLKSPLGVNALAIRIDQIALQPTHHHPGELGVTWEDVSREPLIIKEFEECGEGFGVAVVRRGGEKQLVLEVWRGQTNQPCPEAFDGIATDGRGDVVSLVDDQQVELPGMADVRGQCVPQKAQAFTLLGPVHRRDETGKRRPRILDAILWLARSGARWRDLPEDRFGPYQTVKRRYYRWIEQGVFDRIFAAVSSDPDMEWIAIDATVIRAQVQAAGARQKRGGRKPRLSDVHAAASEPKSTL</sequence>
<protein>
    <submittedName>
        <fullName evidence="3">Transposase</fullName>
    </submittedName>
</protein>
<gene>
    <name evidence="3" type="ORF">MGR_3386</name>
</gene>
<name>A4TYF7_9PROT</name>
<feature type="domain" description="Insertion element IS402-like" evidence="2">
    <location>
        <begin position="165"/>
        <end position="226"/>
    </location>
</feature>
<dbReference type="AlphaFoldDB" id="A4TYF7"/>
<dbReference type="InterPro" id="IPR025161">
    <property type="entry name" value="IS402-like_dom"/>
</dbReference>
<dbReference type="PANTHER" id="PTHR46637:SF1">
    <property type="entry name" value="BLL5188 PROTEIN"/>
    <property type="match status" value="1"/>
</dbReference>
<dbReference type="EMBL" id="CU459003">
    <property type="protein sequence ID" value="CAM75664.1"/>
    <property type="molecule type" value="Genomic_DNA"/>
</dbReference>
<organism evidence="3">
    <name type="scientific">Magnetospirillum gryphiswaldense</name>
    <dbReference type="NCBI Taxonomy" id="55518"/>
    <lineage>
        <taxon>Bacteria</taxon>
        <taxon>Pseudomonadati</taxon>
        <taxon>Pseudomonadota</taxon>
        <taxon>Alphaproteobacteria</taxon>
        <taxon>Rhodospirillales</taxon>
        <taxon>Rhodospirillaceae</taxon>
        <taxon>Magnetospirillum</taxon>
    </lineage>
</organism>
<feature type="region of interest" description="Disordered" evidence="1">
    <location>
        <begin position="254"/>
        <end position="279"/>
    </location>
</feature>
<accession>A4TYF7</accession>
<evidence type="ECO:0000313" key="3">
    <source>
        <dbReference type="EMBL" id="CAM75664.1"/>
    </source>
</evidence>
<evidence type="ECO:0000259" key="2">
    <source>
        <dbReference type="Pfam" id="PF13340"/>
    </source>
</evidence>
<dbReference type="PANTHER" id="PTHR46637">
    <property type="entry name" value="TIS1421-TRANSPOSASE PROTEIN A"/>
    <property type="match status" value="1"/>
</dbReference>
<proteinExistence type="predicted"/>